<dbReference type="EMBL" id="JALJZU010000008">
    <property type="protein sequence ID" value="MCP2010601.1"/>
    <property type="molecule type" value="Genomic_DNA"/>
</dbReference>
<proteinExistence type="predicted"/>
<evidence type="ECO:0000313" key="2">
    <source>
        <dbReference type="Proteomes" id="UP001162889"/>
    </source>
</evidence>
<comment type="caution">
    <text evidence="1">The sequence shown here is derived from an EMBL/GenBank/DDBJ whole genome shotgun (WGS) entry which is preliminary data.</text>
</comment>
<gene>
    <name evidence="1" type="ORF">L1274_004341</name>
</gene>
<dbReference type="Proteomes" id="UP001162889">
    <property type="component" value="Unassembled WGS sequence"/>
</dbReference>
<evidence type="ECO:0000313" key="1">
    <source>
        <dbReference type="EMBL" id="MCP2010601.1"/>
    </source>
</evidence>
<protein>
    <recommendedName>
        <fullName evidence="3">Ferritin-like domain-containing protein</fullName>
    </recommendedName>
</protein>
<reference evidence="1" key="1">
    <citation type="submission" date="2022-03" db="EMBL/GenBank/DDBJ databases">
        <title>Genome Encyclopedia of Bacteria and Archaea VI: Functional Genomics of Type Strains.</title>
        <authorList>
            <person name="Whitman W."/>
        </authorList>
    </citation>
    <scope>NUCLEOTIDE SEQUENCE</scope>
    <source>
        <strain evidence="1">HSC-15S17</strain>
    </source>
</reference>
<evidence type="ECO:0008006" key="3">
    <source>
        <dbReference type="Google" id="ProtNLM"/>
    </source>
</evidence>
<sequence>MPKLQVSMEKEHLSDAACRHYTGTVYSDHATAELLEAVRELVNDDLPHYTRCLTQAVDNVQPVFMRKRYAEFFWHCSTTVRGYLENVIAASSTGEGEGALKLFDLWRSIDYNNDMADQVLRHAQDEARHARMFLRMANAMTPGCIAPAELAVRESTLPPLGVPELSSRASVPEHHLIDHLVQMNIGEIRTRLHMHLFAPIVFNLAPDSGRKLVRGTLEALADDELRHIGYTALLMEQWARDGDADLIAGLYSSRLATFNAITVDHTEGAIRAYGQGRFPDLLEM</sequence>
<dbReference type="RefSeq" id="WP_217945975.1">
    <property type="nucleotide sequence ID" value="NZ_JAHTGR010000024.1"/>
</dbReference>
<name>A0ABT1GQ44_9BURK</name>
<keyword evidence="2" id="KW-1185">Reference proteome</keyword>
<organism evidence="1 2">
    <name type="scientific">Duganella violaceipulchra</name>
    <dbReference type="NCBI Taxonomy" id="2849652"/>
    <lineage>
        <taxon>Bacteria</taxon>
        <taxon>Pseudomonadati</taxon>
        <taxon>Pseudomonadota</taxon>
        <taxon>Betaproteobacteria</taxon>
        <taxon>Burkholderiales</taxon>
        <taxon>Oxalobacteraceae</taxon>
        <taxon>Telluria group</taxon>
        <taxon>Duganella</taxon>
    </lineage>
</organism>
<accession>A0ABT1GQ44</accession>